<accession>A0A7W9GPE3</accession>
<dbReference type="InterPro" id="IPR050659">
    <property type="entry name" value="Peptidase_M24B"/>
</dbReference>
<dbReference type="PANTHER" id="PTHR46112">
    <property type="entry name" value="AMINOPEPTIDASE"/>
    <property type="match status" value="1"/>
</dbReference>
<evidence type="ECO:0000259" key="2">
    <source>
        <dbReference type="Pfam" id="PF01321"/>
    </source>
</evidence>
<reference evidence="3 4" key="1">
    <citation type="submission" date="2020-08" db="EMBL/GenBank/DDBJ databases">
        <title>Sequencing the genomes of 1000 actinobacteria strains.</title>
        <authorList>
            <person name="Klenk H.-P."/>
        </authorList>
    </citation>
    <scope>NUCLEOTIDE SEQUENCE [LARGE SCALE GENOMIC DNA]</scope>
    <source>
        <strain evidence="3 4">DSM 102122</strain>
    </source>
</reference>
<keyword evidence="3" id="KW-0645">Protease</keyword>
<dbReference type="SUPFAM" id="SSF53092">
    <property type="entry name" value="Creatinase/prolidase N-terminal domain"/>
    <property type="match status" value="1"/>
</dbReference>
<sequence length="399" mass="41705">MTAGTTRFTVPPRPGVDTAALARHRLDRLRAGLAEQPYDAVVLTEPESVLYATGYRSMPGQVFRTHRMAALVTASDLWLVAPAADVPAADATSVPVGRISPFGRFYVESGSPDPVTEVADRHDGLAAALATAVAELPQSTRLAVETRDLPADVLAACGDVVDDGAGLLFAARSRKLPAEVELLRYAARLAEAGIDAALEAAGPGTTEAELAAVVAGTMVAGGGDPRFVVALTGERSALADAVPSNRAWQPGEIARFDVGCVVDGYWSDIGRTAVLGEPTARQRHVYAAVRAGEDEQLAAARPGLPAAELFGIGLAAVARGVPRYRRQHCGHGIGLSIYEPPIVAPGVGTELAADMTFCFETPYYELGWGGMMVEDAVVVTGDGVEVLTRSSRDLRVVPA</sequence>
<proteinExistence type="predicted"/>
<feature type="domain" description="Creatinase N-terminal" evidence="2">
    <location>
        <begin position="25"/>
        <end position="155"/>
    </location>
</feature>
<evidence type="ECO:0000313" key="3">
    <source>
        <dbReference type="EMBL" id="MBB5787321.1"/>
    </source>
</evidence>
<organism evidence="3 4">
    <name type="scientific">Jiangella mangrovi</name>
    <dbReference type="NCBI Taxonomy" id="1524084"/>
    <lineage>
        <taxon>Bacteria</taxon>
        <taxon>Bacillati</taxon>
        <taxon>Actinomycetota</taxon>
        <taxon>Actinomycetes</taxon>
        <taxon>Jiangellales</taxon>
        <taxon>Jiangellaceae</taxon>
        <taxon>Jiangella</taxon>
    </lineage>
</organism>
<dbReference type="CDD" id="cd01066">
    <property type="entry name" value="APP_MetAP"/>
    <property type="match status" value="1"/>
</dbReference>
<dbReference type="SUPFAM" id="SSF55920">
    <property type="entry name" value="Creatinase/aminopeptidase"/>
    <property type="match status" value="1"/>
</dbReference>
<feature type="domain" description="Peptidase M24" evidence="1">
    <location>
        <begin position="181"/>
        <end position="380"/>
    </location>
</feature>
<dbReference type="Gene3D" id="3.40.350.10">
    <property type="entry name" value="Creatinase/prolidase N-terminal domain"/>
    <property type="match status" value="1"/>
</dbReference>
<dbReference type="Gene3D" id="3.90.230.10">
    <property type="entry name" value="Creatinase/methionine aminopeptidase superfamily"/>
    <property type="match status" value="1"/>
</dbReference>
<evidence type="ECO:0000259" key="1">
    <source>
        <dbReference type="Pfam" id="PF00557"/>
    </source>
</evidence>
<dbReference type="Pfam" id="PF00557">
    <property type="entry name" value="Peptidase_M24"/>
    <property type="match status" value="1"/>
</dbReference>
<dbReference type="InterPro" id="IPR029149">
    <property type="entry name" value="Creatin/AminoP/Spt16_N"/>
</dbReference>
<gene>
    <name evidence="3" type="ORF">HD601_001896</name>
</gene>
<dbReference type="Pfam" id="PF01321">
    <property type="entry name" value="Creatinase_N"/>
    <property type="match status" value="1"/>
</dbReference>
<name>A0A7W9GPE3_9ACTN</name>
<keyword evidence="4" id="KW-1185">Reference proteome</keyword>
<evidence type="ECO:0000313" key="4">
    <source>
        <dbReference type="Proteomes" id="UP000542813"/>
    </source>
</evidence>
<dbReference type="EMBL" id="JACHMM010000001">
    <property type="protein sequence ID" value="MBB5787321.1"/>
    <property type="molecule type" value="Genomic_DNA"/>
</dbReference>
<dbReference type="RefSeq" id="WP_184821304.1">
    <property type="nucleotide sequence ID" value="NZ_JACHMM010000001.1"/>
</dbReference>
<dbReference type="PANTHER" id="PTHR46112:SF2">
    <property type="entry name" value="XAA-PRO AMINOPEPTIDASE P-RELATED"/>
    <property type="match status" value="1"/>
</dbReference>
<dbReference type="Proteomes" id="UP000542813">
    <property type="component" value="Unassembled WGS sequence"/>
</dbReference>
<dbReference type="InterPro" id="IPR000994">
    <property type="entry name" value="Pept_M24"/>
</dbReference>
<keyword evidence="3" id="KW-0031">Aminopeptidase</keyword>
<dbReference type="InterPro" id="IPR036005">
    <property type="entry name" value="Creatinase/aminopeptidase-like"/>
</dbReference>
<protein>
    <submittedName>
        <fullName evidence="3">Xaa-Pro aminopeptidase</fullName>
    </submittedName>
</protein>
<comment type="caution">
    <text evidence="3">The sequence shown here is derived from an EMBL/GenBank/DDBJ whole genome shotgun (WGS) entry which is preliminary data.</text>
</comment>
<dbReference type="GO" id="GO:0004177">
    <property type="term" value="F:aminopeptidase activity"/>
    <property type="evidence" value="ECO:0007669"/>
    <property type="project" value="UniProtKB-KW"/>
</dbReference>
<dbReference type="InterPro" id="IPR000587">
    <property type="entry name" value="Creatinase_N"/>
</dbReference>
<dbReference type="AlphaFoldDB" id="A0A7W9GPE3"/>
<keyword evidence="3" id="KW-0378">Hydrolase</keyword>